<dbReference type="SUPFAM" id="SSF53955">
    <property type="entry name" value="Lysozyme-like"/>
    <property type="match status" value="1"/>
</dbReference>
<organism evidence="4 5">
    <name type="scientific">Capnocytophaga canis</name>
    <dbReference type="NCBI Taxonomy" id="1848903"/>
    <lineage>
        <taxon>Bacteria</taxon>
        <taxon>Pseudomonadati</taxon>
        <taxon>Bacteroidota</taxon>
        <taxon>Flavobacteriia</taxon>
        <taxon>Flavobacteriales</taxon>
        <taxon>Flavobacteriaceae</taxon>
        <taxon>Capnocytophaga</taxon>
    </lineage>
</organism>
<proteinExistence type="inferred from homology"/>
<keyword evidence="2" id="KW-0732">Signal</keyword>
<dbReference type="InterPro" id="IPR023346">
    <property type="entry name" value="Lysozyme-like_dom_sf"/>
</dbReference>
<dbReference type="Proteomes" id="UP000265497">
    <property type="component" value="Unassembled WGS sequence"/>
</dbReference>
<dbReference type="PANTHER" id="PTHR37423">
    <property type="entry name" value="SOLUBLE LYTIC MUREIN TRANSGLYCOSYLASE-RELATED"/>
    <property type="match status" value="1"/>
</dbReference>
<comment type="caution">
    <text evidence="4">The sequence shown here is derived from an EMBL/GenBank/DDBJ whole genome shotgun (WGS) entry which is preliminary data.</text>
</comment>
<dbReference type="InterPro" id="IPR008258">
    <property type="entry name" value="Transglycosylase_SLT_dom_1"/>
</dbReference>
<dbReference type="RefSeq" id="WP_119653134.1">
    <property type="nucleotide sequence ID" value="NZ_NSDI01000019.1"/>
</dbReference>
<evidence type="ECO:0000256" key="1">
    <source>
        <dbReference type="ARBA" id="ARBA00007734"/>
    </source>
</evidence>
<protein>
    <submittedName>
        <fullName evidence="4">Lytic murein transglycosylase</fullName>
    </submittedName>
</protein>
<dbReference type="EMBL" id="NSDI01000019">
    <property type="protein sequence ID" value="RIY35203.1"/>
    <property type="molecule type" value="Genomic_DNA"/>
</dbReference>
<feature type="domain" description="Transglycosylase SLT" evidence="3">
    <location>
        <begin position="50"/>
        <end position="155"/>
    </location>
</feature>
<dbReference type="Pfam" id="PF01464">
    <property type="entry name" value="SLT"/>
    <property type="match status" value="1"/>
</dbReference>
<name>A0A3A1YA66_9FLAO</name>
<evidence type="ECO:0000259" key="3">
    <source>
        <dbReference type="Pfam" id="PF01464"/>
    </source>
</evidence>
<feature type="chain" id="PRO_5017256716" evidence="2">
    <location>
        <begin position="21"/>
        <end position="278"/>
    </location>
</feature>
<accession>A0A3A1YA66</accession>
<reference evidence="4 5" key="1">
    <citation type="submission" date="2017-08" db="EMBL/GenBank/DDBJ databases">
        <title>Capnocytophaga canis 17-158 assembly.</title>
        <authorList>
            <person name="Gulvik C.A."/>
        </authorList>
    </citation>
    <scope>NUCLEOTIDE SEQUENCE [LARGE SCALE GENOMIC DNA]</scope>
    <source>
        <strain evidence="4 5">17-158</strain>
    </source>
</reference>
<dbReference type="AlphaFoldDB" id="A0A3A1YA66"/>
<evidence type="ECO:0000256" key="2">
    <source>
        <dbReference type="SAM" id="SignalP"/>
    </source>
</evidence>
<evidence type="ECO:0000313" key="5">
    <source>
        <dbReference type="Proteomes" id="UP000265497"/>
    </source>
</evidence>
<sequence length="278" mass="31872">MKKRLFFGMLFLLLFLDCFSQEVTRPIISDPTERLYRRLLIQHSKVVAFIENTLLENDLPQWLSNLALIESHFDKEAISPAGAAGIWQFTQEHAQNYGLSSSDRFDVYKSTVVAIRSLKNLYEKYGNWITVIAAYNCGEGCVDRAMKKSNSHQYADFVAFLPQETLNHVNKFIEACRIAGDFENTQNQELFYNSLQVQHQKVVDKQEAMFATTEITSSFNLKILSKELGVSLAEVLQWNPLLEKEMVATGVGKLRLPTDKMPDFLLLRNTILNKSLFE</sequence>
<dbReference type="Gene3D" id="1.10.530.10">
    <property type="match status" value="1"/>
</dbReference>
<dbReference type="CDD" id="cd16894">
    <property type="entry name" value="MltD-like"/>
    <property type="match status" value="1"/>
</dbReference>
<evidence type="ECO:0000313" key="4">
    <source>
        <dbReference type="EMBL" id="RIY35203.1"/>
    </source>
</evidence>
<comment type="similarity">
    <text evidence="1">Belongs to the transglycosylase Slt family.</text>
</comment>
<dbReference type="PANTHER" id="PTHR37423:SF2">
    <property type="entry name" value="MEMBRANE-BOUND LYTIC MUREIN TRANSGLYCOSYLASE C"/>
    <property type="match status" value="1"/>
</dbReference>
<gene>
    <name evidence="4" type="ORF">CKY20_11100</name>
</gene>
<feature type="signal peptide" evidence="2">
    <location>
        <begin position="1"/>
        <end position="20"/>
    </location>
</feature>